<evidence type="ECO:0000256" key="3">
    <source>
        <dbReference type="SAM" id="SignalP"/>
    </source>
</evidence>
<dbReference type="AlphaFoldDB" id="A0A7H9CN36"/>
<dbReference type="EMBL" id="CP049075">
    <property type="protein sequence ID" value="QLI05634.1"/>
    <property type="molecule type" value="Genomic_DNA"/>
</dbReference>
<sequence length="423" mass="47681">MLKIIFSLVWVFACALLANEQSIFELMQGEQTGQKANPQINTNYKQSNPDNSSQSKSANYSLPLNFDVSEISGILGTDEPEPTKDELYQYSHLGDLDITLSTSAQSVYVYEPFYIDVVAHMAGTTRLNPSLSIKSNGAKLINKKINFTELAQGEYSTRLWFELTSLDASIDEIAVVMKRGGELVKRSGKAPKMPAITPLEPKDDFCNVVADELIIKSIKSSKFNELNNLILIKLEVRNGNLSEFSLPKKYQKQGIENLKGDISSMSANYFIISNQDETNIKFSYFNAISKSYKSFDLPIKISGDNLSTQTNLNPKTSELATYKSIIIYAITIVCLLSFVLWRSIYGLILGIIFIVYALYDARPFSEVTVKPNTEISILPMENSRIFYTIKNEKNLKILGTYKNYTKVLLDDDKIGWIQNQRIK</sequence>
<keyword evidence="5" id="KW-1185">Reference proteome</keyword>
<keyword evidence="2" id="KW-1133">Transmembrane helix</keyword>
<gene>
    <name evidence="4" type="ORF">CINF_1144</name>
</gene>
<organism evidence="4 5">
    <name type="scientific">Candidatus Campylobacter infans</name>
    <dbReference type="NCBI Taxonomy" id="2561898"/>
    <lineage>
        <taxon>Bacteria</taxon>
        <taxon>Pseudomonadati</taxon>
        <taxon>Campylobacterota</taxon>
        <taxon>Epsilonproteobacteria</taxon>
        <taxon>Campylobacterales</taxon>
        <taxon>Campylobacteraceae</taxon>
        <taxon>Campylobacter</taxon>
    </lineage>
</organism>
<feature type="transmembrane region" description="Helical" evidence="2">
    <location>
        <begin position="325"/>
        <end position="358"/>
    </location>
</feature>
<name>A0A7H9CN36_9BACT</name>
<feature type="region of interest" description="Disordered" evidence="1">
    <location>
        <begin position="35"/>
        <end position="56"/>
    </location>
</feature>
<feature type="chain" id="PRO_5028990330" evidence="3">
    <location>
        <begin position="19"/>
        <end position="423"/>
    </location>
</feature>
<protein>
    <submittedName>
        <fullName evidence="4">Putative membrane protein</fullName>
    </submittedName>
</protein>
<keyword evidence="3" id="KW-0732">Signal</keyword>
<evidence type="ECO:0000313" key="5">
    <source>
        <dbReference type="Proteomes" id="UP000509414"/>
    </source>
</evidence>
<keyword evidence="2" id="KW-0472">Membrane</keyword>
<evidence type="ECO:0000256" key="2">
    <source>
        <dbReference type="SAM" id="Phobius"/>
    </source>
</evidence>
<evidence type="ECO:0000313" key="4">
    <source>
        <dbReference type="EMBL" id="QLI05634.1"/>
    </source>
</evidence>
<dbReference type="Proteomes" id="UP000509414">
    <property type="component" value="Chromosome"/>
</dbReference>
<evidence type="ECO:0000256" key="1">
    <source>
        <dbReference type="SAM" id="MobiDB-lite"/>
    </source>
</evidence>
<proteinExistence type="predicted"/>
<feature type="signal peptide" evidence="3">
    <location>
        <begin position="1"/>
        <end position="18"/>
    </location>
</feature>
<keyword evidence="2" id="KW-0812">Transmembrane</keyword>
<dbReference type="KEGG" id="cinf:CINF_1144"/>
<reference evidence="4 5" key="1">
    <citation type="submission" date="2020-02" db="EMBL/GenBank/DDBJ databases">
        <title>Complete genome sequence of the novel Campylobacter species Candidatus Campylobacter infans.</title>
        <authorList>
            <person name="Duim B."/>
            <person name="Zomer A."/>
            <person name="van der Graaf L."/>
            <person name="Wagenaar J."/>
        </authorList>
    </citation>
    <scope>NUCLEOTIDE SEQUENCE [LARGE SCALE GENOMIC DNA]</scope>
    <source>
        <strain evidence="4 5">19S00001</strain>
    </source>
</reference>
<accession>A0A7H9CN36</accession>
<dbReference type="RefSeq" id="WP_179974831.1">
    <property type="nucleotide sequence ID" value="NZ_CP049075.1"/>
</dbReference>